<keyword evidence="3" id="KW-0804">Transcription</keyword>
<protein>
    <submittedName>
        <fullName evidence="5">Transcriptional regulator</fullName>
    </submittedName>
</protein>
<dbReference type="PROSITE" id="PS00041">
    <property type="entry name" value="HTH_ARAC_FAMILY_1"/>
    <property type="match status" value="1"/>
</dbReference>
<proteinExistence type="predicted"/>
<dbReference type="InterPro" id="IPR014710">
    <property type="entry name" value="RmlC-like_jellyroll"/>
</dbReference>
<dbReference type="InterPro" id="IPR011051">
    <property type="entry name" value="RmlC_Cupin_sf"/>
</dbReference>
<keyword evidence="6" id="KW-1185">Reference proteome</keyword>
<dbReference type="SUPFAM" id="SSF51182">
    <property type="entry name" value="RmlC-like cupins"/>
    <property type="match status" value="1"/>
</dbReference>
<evidence type="ECO:0000256" key="1">
    <source>
        <dbReference type="ARBA" id="ARBA00023015"/>
    </source>
</evidence>
<accession>A0A085ZX38</accession>
<keyword evidence="1" id="KW-0805">Transcription regulation</keyword>
<dbReference type="Proteomes" id="UP000028703">
    <property type="component" value="Unassembled WGS sequence"/>
</dbReference>
<evidence type="ECO:0000256" key="3">
    <source>
        <dbReference type="ARBA" id="ARBA00023163"/>
    </source>
</evidence>
<dbReference type="Gene3D" id="1.10.10.60">
    <property type="entry name" value="Homeodomain-like"/>
    <property type="match status" value="2"/>
</dbReference>
<dbReference type="OrthoDB" id="1410704at2"/>
<evidence type="ECO:0000259" key="4">
    <source>
        <dbReference type="PROSITE" id="PS01124"/>
    </source>
</evidence>
<dbReference type="STRING" id="421531.IX38_00335"/>
<dbReference type="RefSeq" id="WP_034700796.1">
    <property type="nucleotide sequence ID" value="NZ_JPRO01000001.1"/>
</dbReference>
<dbReference type="InterPro" id="IPR018060">
    <property type="entry name" value="HTH_AraC"/>
</dbReference>
<dbReference type="AlphaFoldDB" id="A0A085ZX38"/>
<name>A0A085ZX38_9FLAO</name>
<gene>
    <name evidence="5" type="ORF">IX38_00335</name>
</gene>
<dbReference type="EMBL" id="JPRO01000001">
    <property type="protein sequence ID" value="KFF09002.1"/>
    <property type="molecule type" value="Genomic_DNA"/>
</dbReference>
<organism evidence="5 6">
    <name type="scientific">Chryseobacterium luteum</name>
    <dbReference type="NCBI Taxonomy" id="421531"/>
    <lineage>
        <taxon>Bacteria</taxon>
        <taxon>Pseudomonadati</taxon>
        <taxon>Bacteroidota</taxon>
        <taxon>Flavobacteriia</taxon>
        <taxon>Flavobacteriales</taxon>
        <taxon>Weeksellaceae</taxon>
        <taxon>Chryseobacterium group</taxon>
        <taxon>Chryseobacterium</taxon>
    </lineage>
</organism>
<evidence type="ECO:0000313" key="6">
    <source>
        <dbReference type="Proteomes" id="UP000028703"/>
    </source>
</evidence>
<dbReference type="eggNOG" id="COG2207">
    <property type="taxonomic scope" value="Bacteria"/>
</dbReference>
<dbReference type="InterPro" id="IPR009057">
    <property type="entry name" value="Homeodomain-like_sf"/>
</dbReference>
<dbReference type="SUPFAM" id="SSF46689">
    <property type="entry name" value="Homeodomain-like"/>
    <property type="match status" value="2"/>
</dbReference>
<dbReference type="PROSITE" id="PS01124">
    <property type="entry name" value="HTH_ARAC_FAMILY_2"/>
    <property type="match status" value="1"/>
</dbReference>
<evidence type="ECO:0000313" key="5">
    <source>
        <dbReference type="EMBL" id="KFF09002.1"/>
    </source>
</evidence>
<dbReference type="InterPro" id="IPR018062">
    <property type="entry name" value="HTH_AraC-typ_CS"/>
</dbReference>
<keyword evidence="2" id="KW-0238">DNA-binding</keyword>
<dbReference type="PANTHER" id="PTHR43280:SF27">
    <property type="entry name" value="TRANSCRIPTIONAL REGULATOR MTLR"/>
    <property type="match status" value="1"/>
</dbReference>
<evidence type="ECO:0000256" key="2">
    <source>
        <dbReference type="ARBA" id="ARBA00023125"/>
    </source>
</evidence>
<dbReference type="GO" id="GO:0043565">
    <property type="term" value="F:sequence-specific DNA binding"/>
    <property type="evidence" value="ECO:0007669"/>
    <property type="project" value="InterPro"/>
</dbReference>
<dbReference type="SMART" id="SM00342">
    <property type="entry name" value="HTH_ARAC"/>
    <property type="match status" value="1"/>
</dbReference>
<sequence length="292" mass="33955">MSKLENILREITPLSPEDSFLVFDRIKASFDFPYHYHPEVEINFISKGKGYRRMIGDHTGEISDIELVLVGPNLPHCWANHKCKNKKTHEITVQFNQDFFNQSMMDKNILKPISNLMKDSIKGILFSQETAEKLKDSFLNLSKMNSFESFIEIMKILNELAIAEDKTLLSSYSIELETFADNDKMKIVHDFMHKNFESKITLHDAASLINMSSVTFNRFIKKRTGKTFVNYLNEIRISYAARWLMEKNLTVFETAFEAGFNNIANFNKVFKSIKKTTPTEFKELFKGVKKIE</sequence>
<dbReference type="Pfam" id="PF12833">
    <property type="entry name" value="HTH_18"/>
    <property type="match status" value="1"/>
</dbReference>
<reference evidence="5 6" key="1">
    <citation type="submission" date="2014-07" db="EMBL/GenBank/DDBJ databases">
        <title>Genome of Chryseobacterium luteum DSM 18605.</title>
        <authorList>
            <person name="Stropko S.J."/>
            <person name="Pipes S.E."/>
            <person name="Newman J.D."/>
        </authorList>
    </citation>
    <scope>NUCLEOTIDE SEQUENCE [LARGE SCALE GENOMIC DNA]</scope>
    <source>
        <strain evidence="5 6">DSM 18605</strain>
    </source>
</reference>
<feature type="domain" description="HTH araC/xylS-type" evidence="4">
    <location>
        <begin position="186"/>
        <end position="284"/>
    </location>
</feature>
<dbReference type="GO" id="GO:0003700">
    <property type="term" value="F:DNA-binding transcription factor activity"/>
    <property type="evidence" value="ECO:0007669"/>
    <property type="project" value="InterPro"/>
</dbReference>
<comment type="caution">
    <text evidence="5">The sequence shown here is derived from an EMBL/GenBank/DDBJ whole genome shotgun (WGS) entry which is preliminary data.</text>
</comment>
<dbReference type="Gene3D" id="2.60.120.10">
    <property type="entry name" value="Jelly Rolls"/>
    <property type="match status" value="1"/>
</dbReference>
<dbReference type="PANTHER" id="PTHR43280">
    <property type="entry name" value="ARAC-FAMILY TRANSCRIPTIONAL REGULATOR"/>
    <property type="match status" value="1"/>
</dbReference>